<dbReference type="AlphaFoldDB" id="A0A0E9WA00"/>
<reference evidence="1" key="1">
    <citation type="submission" date="2014-11" db="EMBL/GenBank/DDBJ databases">
        <authorList>
            <person name="Amaro Gonzalez C."/>
        </authorList>
    </citation>
    <scope>NUCLEOTIDE SEQUENCE</scope>
</reference>
<reference evidence="1" key="2">
    <citation type="journal article" date="2015" name="Fish Shellfish Immunol.">
        <title>Early steps in the European eel (Anguilla anguilla)-Vibrio vulnificus interaction in the gills: Role of the RtxA13 toxin.</title>
        <authorList>
            <person name="Callol A."/>
            <person name="Pajuelo D."/>
            <person name="Ebbesson L."/>
            <person name="Teles M."/>
            <person name="MacKenzie S."/>
            <person name="Amaro C."/>
        </authorList>
    </citation>
    <scope>NUCLEOTIDE SEQUENCE</scope>
</reference>
<dbReference type="EMBL" id="GBXM01022289">
    <property type="protein sequence ID" value="JAH86288.1"/>
    <property type="molecule type" value="Transcribed_RNA"/>
</dbReference>
<protein>
    <submittedName>
        <fullName evidence="1">Uncharacterized protein</fullName>
    </submittedName>
</protein>
<sequence length="111" mass="12490">MANTGSPKVCVCVSVYETSFCPGLCVFNVCWSSYVCSAILNHYKSGCDWFSTLWGIGSLSVGFHVHVRKFLSIQPLNDSCYISKGIRKRTTIIVKKQTKETYVPYEINYQG</sequence>
<name>A0A0E9WA00_ANGAN</name>
<organism evidence="1">
    <name type="scientific">Anguilla anguilla</name>
    <name type="common">European freshwater eel</name>
    <name type="synonym">Muraena anguilla</name>
    <dbReference type="NCBI Taxonomy" id="7936"/>
    <lineage>
        <taxon>Eukaryota</taxon>
        <taxon>Metazoa</taxon>
        <taxon>Chordata</taxon>
        <taxon>Craniata</taxon>
        <taxon>Vertebrata</taxon>
        <taxon>Euteleostomi</taxon>
        <taxon>Actinopterygii</taxon>
        <taxon>Neopterygii</taxon>
        <taxon>Teleostei</taxon>
        <taxon>Anguilliformes</taxon>
        <taxon>Anguillidae</taxon>
        <taxon>Anguilla</taxon>
    </lineage>
</organism>
<evidence type="ECO:0000313" key="1">
    <source>
        <dbReference type="EMBL" id="JAH86288.1"/>
    </source>
</evidence>
<proteinExistence type="predicted"/>
<accession>A0A0E9WA00</accession>